<feature type="domain" description="D-apionate lactonase TIM barrel" evidence="2">
    <location>
        <begin position="263"/>
        <end position="555"/>
    </location>
</feature>
<protein>
    <submittedName>
        <fullName evidence="4">Uncharacterized protein</fullName>
    </submittedName>
</protein>
<dbReference type="EMBL" id="JAUSVF010000003">
    <property type="protein sequence ID" value="MDQ0323329.1"/>
    <property type="molecule type" value="Genomic_DNA"/>
</dbReference>
<organism evidence="4 5">
    <name type="scientific">Pararhizobium capsulatum DSM 1112</name>
    <dbReference type="NCBI Taxonomy" id="1121113"/>
    <lineage>
        <taxon>Bacteria</taxon>
        <taxon>Pseudomonadati</taxon>
        <taxon>Pseudomonadota</taxon>
        <taxon>Alphaproteobacteria</taxon>
        <taxon>Hyphomicrobiales</taxon>
        <taxon>Rhizobiaceae</taxon>
        <taxon>Rhizobium/Agrobacterium group</taxon>
        <taxon>Pararhizobium</taxon>
    </lineage>
</organism>
<feature type="domain" description="D-apionate lactonase N-terminal" evidence="1">
    <location>
        <begin position="6"/>
        <end position="231"/>
    </location>
</feature>
<name>A0ABU0BYK3_9HYPH</name>
<evidence type="ECO:0000259" key="1">
    <source>
        <dbReference type="Pfam" id="PF25837"/>
    </source>
</evidence>
<dbReference type="InterPro" id="IPR058787">
    <property type="entry name" value="ApnL_M"/>
</dbReference>
<dbReference type="RefSeq" id="WP_307235799.1">
    <property type="nucleotide sequence ID" value="NZ_JAUSVF010000003.1"/>
</dbReference>
<accession>A0ABU0BYK3</accession>
<evidence type="ECO:0000259" key="3">
    <source>
        <dbReference type="Pfam" id="PF25839"/>
    </source>
</evidence>
<comment type="caution">
    <text evidence="4">The sequence shown here is derived from an EMBL/GenBank/DDBJ whole genome shotgun (WGS) entry which is preliminary data.</text>
</comment>
<evidence type="ECO:0000313" key="4">
    <source>
        <dbReference type="EMBL" id="MDQ0323329.1"/>
    </source>
</evidence>
<keyword evidence="5" id="KW-1185">Reference proteome</keyword>
<sequence>MKPSIILTGTAREEPAKRVLKAGALEATFDAGALRWIRWNGVEILRGISFLVRTPGWGTPLPVISDLHFDEQDAGLHVRYDAYFGEAGEGVLAKISFTARAEGHLEAAADIRADAAFSTNRTGFVILHPLLGFAGTQIEVEHASGLVRKLNIPLEISPGQPVLDIQAIAHWPHAGLRVSARFAGDIFEMEDHRNWSDASFKTYSRPIGLPYPYLLNPAVPARQSVTVAIADAGMNAAVATPVSVPAFEGQLLPDYALPLDYLDDARDALRFADALVELRPARLLLRYDAARGDTVAAAADLKELLRRTGASLDVQVILSGDDPAAAGSELERLAQTFKDAGIAVSDIAAFAKIDEQSFQPGEPRPPHLTEEQLATALDATFPESRRGGGTPAFFTEFNRKRPNPERAQYLTFATTPVVHAADDASVVETLQSLPHILHSAGRLANGLPLAVGPVGIGARLSPYGPAPVDNRPDERAGMAAQDPRQRGLFAAAWHVGYLAQIAPWGIDRFAFGAPTGPFGLVSSRQSFAREDWDHRPDGAIYPLYHVARWISEAAGGKVVSAGIDGHLAHVTWEKDGYRKALFANLSAEPVAIALSGKTKVTGYLMDEESFEVAALDRGAFHTPQPFADAVHMGAYGVLHLDYGKTQ</sequence>
<dbReference type="InterPro" id="IPR058788">
    <property type="entry name" value="ApnL_N"/>
</dbReference>
<evidence type="ECO:0000313" key="5">
    <source>
        <dbReference type="Proteomes" id="UP001230207"/>
    </source>
</evidence>
<feature type="domain" description="D-apionate lactonase C-terminal" evidence="3">
    <location>
        <begin position="571"/>
        <end position="638"/>
    </location>
</feature>
<dbReference type="Pfam" id="PF25839">
    <property type="entry name" value="Apionate_lact_C"/>
    <property type="match status" value="1"/>
</dbReference>
<dbReference type="Pfam" id="PF25838">
    <property type="entry name" value="Apionate_lact_M"/>
    <property type="match status" value="1"/>
</dbReference>
<gene>
    <name evidence="4" type="ORF">QO002_005535</name>
</gene>
<dbReference type="Pfam" id="PF25837">
    <property type="entry name" value="Apionate_lact_N"/>
    <property type="match status" value="1"/>
</dbReference>
<evidence type="ECO:0000259" key="2">
    <source>
        <dbReference type="Pfam" id="PF25838"/>
    </source>
</evidence>
<dbReference type="InterPro" id="IPR058789">
    <property type="entry name" value="ApnL_C"/>
</dbReference>
<proteinExistence type="predicted"/>
<reference evidence="4 5" key="1">
    <citation type="submission" date="2023-07" db="EMBL/GenBank/DDBJ databases">
        <title>Genomic Encyclopedia of Type Strains, Phase IV (KMG-IV): sequencing the most valuable type-strain genomes for metagenomic binning, comparative biology and taxonomic classification.</title>
        <authorList>
            <person name="Goeker M."/>
        </authorList>
    </citation>
    <scope>NUCLEOTIDE SEQUENCE [LARGE SCALE GENOMIC DNA]</scope>
    <source>
        <strain evidence="4 5">DSM 1112</strain>
    </source>
</reference>
<dbReference type="Proteomes" id="UP001230207">
    <property type="component" value="Unassembled WGS sequence"/>
</dbReference>